<accession>Q7NH48</accession>
<dbReference type="PANTHER" id="PTHR31964:SF113">
    <property type="entry name" value="USPA DOMAIN-CONTAINING PROTEIN"/>
    <property type="match status" value="1"/>
</dbReference>
<organism evidence="3 4">
    <name type="scientific">Gloeobacter violaceus (strain ATCC 29082 / PCC 7421)</name>
    <dbReference type="NCBI Taxonomy" id="251221"/>
    <lineage>
        <taxon>Bacteria</taxon>
        <taxon>Bacillati</taxon>
        <taxon>Cyanobacteriota</taxon>
        <taxon>Cyanophyceae</taxon>
        <taxon>Gloeobacterales</taxon>
        <taxon>Gloeobacteraceae</taxon>
        <taxon>Gloeobacter</taxon>
    </lineage>
</organism>
<dbReference type="STRING" id="251221.gene:10760191"/>
<comment type="similarity">
    <text evidence="1">Belongs to the universal stress protein A family.</text>
</comment>
<dbReference type="SUPFAM" id="SSF52402">
    <property type="entry name" value="Adenine nucleotide alpha hydrolases-like"/>
    <property type="match status" value="1"/>
</dbReference>
<dbReference type="InterPro" id="IPR014729">
    <property type="entry name" value="Rossmann-like_a/b/a_fold"/>
</dbReference>
<dbReference type="OrthoDB" id="516822at2"/>
<reference evidence="3 4" key="2">
    <citation type="journal article" date="2003" name="DNA Res.">
        <title>Complete genome structure of Gloeobacter violaceus PCC 7421, a cyanobacterium that lacks thylakoids (supplement).</title>
        <authorList>
            <person name="Nakamura Y."/>
            <person name="Kaneko T."/>
            <person name="Sato S."/>
            <person name="Mimuro M."/>
            <person name="Miyashita H."/>
            <person name="Tsuchiya T."/>
            <person name="Sasamoto S."/>
            <person name="Watanabe A."/>
            <person name="Kawashima K."/>
            <person name="Kishida Y."/>
            <person name="Kiyokawa C."/>
            <person name="Kohara M."/>
            <person name="Matsumoto M."/>
            <person name="Matsuno A."/>
            <person name="Nakazaki N."/>
            <person name="Shimpo S."/>
            <person name="Takeuchi C."/>
            <person name="Yamada M."/>
            <person name="Tabata S."/>
        </authorList>
    </citation>
    <scope>NUCLEOTIDE SEQUENCE [LARGE SCALE GENOMIC DNA]</scope>
    <source>
        <strain evidence="4">ATCC 29082 / PCC 7421</strain>
    </source>
</reference>
<evidence type="ECO:0000313" key="4">
    <source>
        <dbReference type="Proteomes" id="UP000000557"/>
    </source>
</evidence>
<dbReference type="FunCoup" id="Q7NH48">
    <property type="interactions" value="1"/>
</dbReference>
<dbReference type="InterPro" id="IPR006016">
    <property type="entry name" value="UspA"/>
</dbReference>
<evidence type="ECO:0000313" key="3">
    <source>
        <dbReference type="EMBL" id="BAC90630.1"/>
    </source>
</evidence>
<proteinExistence type="inferred from homology"/>
<dbReference type="EnsemblBacteria" id="BAC90630">
    <property type="protein sequence ID" value="BAC90630"/>
    <property type="gene ID" value="BAC90630"/>
</dbReference>
<sequence>MIESTQPATRRGYLMKFLVAIDGSETGLSALAKALELAKPTGASLLLLTVAEQANATFWPGMLPTGEPLYQGPPLAELEQIARSVGEAALEKGAKLCEAAGVDYQTRLEFGHARDTICEVAEQEKPDILVIGSRGLGSVQRLMLGSVSDYVIHHAHCPVLVVR</sequence>
<dbReference type="eggNOG" id="COG0589">
    <property type="taxonomic scope" value="Bacteria"/>
</dbReference>
<dbReference type="PATRIC" id="fig|251221.4.peg.2718"/>
<name>Q7NH48_GLOVI</name>
<dbReference type="Proteomes" id="UP000000557">
    <property type="component" value="Chromosome"/>
</dbReference>
<dbReference type="PhylomeDB" id="Q7NH48"/>
<keyword evidence="4" id="KW-1185">Reference proteome</keyword>
<dbReference type="PANTHER" id="PTHR31964">
    <property type="entry name" value="ADENINE NUCLEOTIDE ALPHA HYDROLASES-LIKE SUPERFAMILY PROTEIN"/>
    <property type="match status" value="1"/>
</dbReference>
<dbReference type="CDD" id="cd23659">
    <property type="entry name" value="USP_At3g01520-like"/>
    <property type="match status" value="1"/>
</dbReference>
<reference evidence="3 4" key="1">
    <citation type="journal article" date="2003" name="DNA Res.">
        <title>Complete genome structure of Gloeobacter violaceus PCC 7421, a cyanobacterium that lacks thylakoids.</title>
        <authorList>
            <person name="Nakamura Y."/>
            <person name="Kaneko T."/>
            <person name="Sato S."/>
            <person name="Mimuro M."/>
            <person name="Miyashita H."/>
            <person name="Tsuchiya T."/>
            <person name="Sasamoto S."/>
            <person name="Watanabe A."/>
            <person name="Kawashima K."/>
            <person name="Kishida Y."/>
            <person name="Kiyokawa C."/>
            <person name="Kohara M."/>
            <person name="Matsumoto M."/>
            <person name="Matsuno A."/>
            <person name="Nakazaki N."/>
            <person name="Shimpo S."/>
            <person name="Takeuchi C."/>
            <person name="Yamada M."/>
            <person name="Tabata S."/>
        </authorList>
    </citation>
    <scope>NUCLEOTIDE SEQUENCE [LARGE SCALE GENOMIC DNA]</scope>
    <source>
        <strain evidence="4">ATCC 29082 / PCC 7421</strain>
    </source>
</reference>
<dbReference type="KEGG" id="gvi:gll2689"/>
<dbReference type="AlphaFoldDB" id="Q7NH48"/>
<gene>
    <name evidence="3" type="ordered locus">gll2689</name>
</gene>
<protein>
    <submittedName>
        <fullName evidence="3">Gll2689 protein</fullName>
    </submittedName>
</protein>
<dbReference type="InParanoid" id="Q7NH48"/>
<dbReference type="PRINTS" id="PR01438">
    <property type="entry name" value="UNVRSLSTRESS"/>
</dbReference>
<feature type="domain" description="UspA" evidence="2">
    <location>
        <begin position="16"/>
        <end position="163"/>
    </location>
</feature>
<dbReference type="Gene3D" id="3.40.50.620">
    <property type="entry name" value="HUPs"/>
    <property type="match status" value="1"/>
</dbReference>
<dbReference type="InterPro" id="IPR006015">
    <property type="entry name" value="Universal_stress_UspA"/>
</dbReference>
<evidence type="ECO:0000256" key="1">
    <source>
        <dbReference type="ARBA" id="ARBA00008791"/>
    </source>
</evidence>
<dbReference type="HOGENOM" id="CLU_049301_9_1_3"/>
<dbReference type="EMBL" id="BA000045">
    <property type="protein sequence ID" value="BAC90630.1"/>
    <property type="molecule type" value="Genomic_DNA"/>
</dbReference>
<evidence type="ECO:0000259" key="2">
    <source>
        <dbReference type="Pfam" id="PF00582"/>
    </source>
</evidence>
<dbReference type="Pfam" id="PF00582">
    <property type="entry name" value="Usp"/>
    <property type="match status" value="1"/>
</dbReference>